<dbReference type="Pfam" id="PF00012">
    <property type="entry name" value="HSP70"/>
    <property type="match status" value="1"/>
</dbReference>
<dbReference type="Gene3D" id="3.30.420.40">
    <property type="match status" value="2"/>
</dbReference>
<dbReference type="InterPro" id="IPR043129">
    <property type="entry name" value="ATPase_NBD"/>
</dbReference>
<dbReference type="Gene3D" id="3.90.640.10">
    <property type="entry name" value="Actin, Chain A, domain 4"/>
    <property type="match status" value="1"/>
</dbReference>
<accession>A0A8B6CW57</accession>
<keyword evidence="2" id="KW-0547">Nucleotide-binding</keyword>
<organism evidence="4 5">
    <name type="scientific">Mytilus galloprovincialis</name>
    <name type="common">Mediterranean mussel</name>
    <dbReference type="NCBI Taxonomy" id="29158"/>
    <lineage>
        <taxon>Eukaryota</taxon>
        <taxon>Metazoa</taxon>
        <taxon>Spiralia</taxon>
        <taxon>Lophotrochozoa</taxon>
        <taxon>Mollusca</taxon>
        <taxon>Bivalvia</taxon>
        <taxon>Autobranchia</taxon>
        <taxon>Pteriomorphia</taxon>
        <taxon>Mytilida</taxon>
        <taxon>Mytiloidea</taxon>
        <taxon>Mytilidae</taxon>
        <taxon>Mytilinae</taxon>
        <taxon>Mytilus</taxon>
    </lineage>
</organism>
<keyword evidence="3" id="KW-0067">ATP-binding</keyword>
<dbReference type="AlphaFoldDB" id="A0A8B6CW57"/>
<dbReference type="PANTHER" id="PTHR14187:SF5">
    <property type="entry name" value="HEAT SHOCK 70 KDA PROTEIN 12A"/>
    <property type="match status" value="1"/>
</dbReference>
<evidence type="ECO:0000313" key="5">
    <source>
        <dbReference type="Proteomes" id="UP000596742"/>
    </source>
</evidence>
<sequence length="334" mass="37515">MYTVLEGKTSENVNGWKDIEDTNVKKIVEEFVIEIMGNEVFRNFCDQNYIDYFELCRELETKIRTVTLSSSSKLTLKMPTSLLDMAQSLNFREQLSRKECSLTADKLRLKSADFRKFFEPVCQNIIGCIKQILHESKKQDINTIILVGGLAESPILREAIEQSLQQTIIVPCEPGIALLKGAAMFGLNSLSIPIRISRLTHGVKIDRIFQHGDPERKKIIVNGKVKCGDCFLKLVECGQDVSMEYSSKLYYQLTSGQTKLSIPMYSSIEKNPCFTDDPGCSRIGNIIVKIPDIGGGKNRQVILDIVFGGTEFKIEAINKATGESLEVKLDCHDI</sequence>
<comment type="caution">
    <text evidence="4">The sequence shown here is derived from an EMBL/GenBank/DDBJ whole genome shotgun (WGS) entry which is preliminary data.</text>
</comment>
<protein>
    <submittedName>
        <fullName evidence="4">Uncharacterized protein</fullName>
    </submittedName>
</protein>
<reference evidence="4" key="1">
    <citation type="submission" date="2018-11" db="EMBL/GenBank/DDBJ databases">
        <authorList>
            <person name="Alioto T."/>
            <person name="Alioto T."/>
        </authorList>
    </citation>
    <scope>NUCLEOTIDE SEQUENCE</scope>
</reference>
<gene>
    <name evidence="4" type="ORF">MGAL_10B034009</name>
</gene>
<keyword evidence="5" id="KW-1185">Reference proteome</keyword>
<evidence type="ECO:0000313" key="4">
    <source>
        <dbReference type="EMBL" id="VDI11523.1"/>
    </source>
</evidence>
<comment type="similarity">
    <text evidence="1">Belongs to the heat shock protein 70 family.</text>
</comment>
<dbReference type="GO" id="GO:0005524">
    <property type="term" value="F:ATP binding"/>
    <property type="evidence" value="ECO:0007669"/>
    <property type="project" value="UniProtKB-KW"/>
</dbReference>
<evidence type="ECO:0000256" key="3">
    <source>
        <dbReference type="ARBA" id="ARBA00022840"/>
    </source>
</evidence>
<dbReference type="PANTHER" id="PTHR14187">
    <property type="entry name" value="ALPHA KINASE/ELONGATION FACTOR 2 KINASE"/>
    <property type="match status" value="1"/>
</dbReference>
<dbReference type="SUPFAM" id="SSF53067">
    <property type="entry name" value="Actin-like ATPase domain"/>
    <property type="match status" value="1"/>
</dbReference>
<dbReference type="OrthoDB" id="2963168at2759"/>
<dbReference type="InterPro" id="IPR013126">
    <property type="entry name" value="Hsp_70_fam"/>
</dbReference>
<name>A0A8B6CW57_MYTGA</name>
<evidence type="ECO:0000256" key="2">
    <source>
        <dbReference type="ARBA" id="ARBA00022741"/>
    </source>
</evidence>
<dbReference type="Proteomes" id="UP000596742">
    <property type="component" value="Unassembled WGS sequence"/>
</dbReference>
<evidence type="ECO:0000256" key="1">
    <source>
        <dbReference type="ARBA" id="ARBA00007381"/>
    </source>
</evidence>
<proteinExistence type="inferred from homology"/>
<dbReference type="GO" id="GO:0140662">
    <property type="term" value="F:ATP-dependent protein folding chaperone"/>
    <property type="evidence" value="ECO:0007669"/>
    <property type="project" value="InterPro"/>
</dbReference>
<dbReference type="EMBL" id="UYJE01002529">
    <property type="protein sequence ID" value="VDI11523.1"/>
    <property type="molecule type" value="Genomic_DNA"/>
</dbReference>